<dbReference type="Gene3D" id="3.40.50.1010">
    <property type="entry name" value="5'-nuclease"/>
    <property type="match status" value="1"/>
</dbReference>
<evidence type="ECO:0000256" key="4">
    <source>
        <dbReference type="ARBA" id="ARBA00022723"/>
    </source>
</evidence>
<protein>
    <recommendedName>
        <fullName evidence="8">Ribonuclease VapC</fullName>
        <shortName evidence="8">RNase VapC</shortName>
        <ecNumber evidence="8">3.1.-.-</ecNumber>
    </recommendedName>
    <alternativeName>
        <fullName evidence="8">Toxin VapC</fullName>
    </alternativeName>
</protein>
<proteinExistence type="inferred from homology"/>
<dbReference type="PANTHER" id="PTHR33653">
    <property type="entry name" value="RIBONUCLEASE VAPC2"/>
    <property type="match status" value="1"/>
</dbReference>
<dbReference type="SUPFAM" id="SSF88723">
    <property type="entry name" value="PIN domain-like"/>
    <property type="match status" value="1"/>
</dbReference>
<dbReference type="GO" id="GO:0016787">
    <property type="term" value="F:hydrolase activity"/>
    <property type="evidence" value="ECO:0007669"/>
    <property type="project" value="UniProtKB-KW"/>
</dbReference>
<dbReference type="Pfam" id="PF01850">
    <property type="entry name" value="PIN"/>
    <property type="match status" value="1"/>
</dbReference>
<gene>
    <name evidence="8" type="primary">vapC</name>
    <name evidence="9" type="ORF">BST26_00065</name>
</gene>
<name>A0A1X0DNT3_9MYCO</name>
<comment type="similarity">
    <text evidence="7 8">Belongs to the PINc/VapC protein family.</text>
</comment>
<dbReference type="CDD" id="cd18732">
    <property type="entry name" value="PIN_MtVapC4-C5_like"/>
    <property type="match status" value="1"/>
</dbReference>
<evidence type="ECO:0000256" key="2">
    <source>
        <dbReference type="ARBA" id="ARBA00022649"/>
    </source>
</evidence>
<dbReference type="EC" id="3.1.-.-" evidence="8"/>
<evidence type="ECO:0000256" key="1">
    <source>
        <dbReference type="ARBA" id="ARBA00001946"/>
    </source>
</evidence>
<dbReference type="RefSeq" id="WP_110810671.1">
    <property type="nucleotide sequence ID" value="NZ_AP022618.1"/>
</dbReference>
<keyword evidence="4 8" id="KW-0479">Metal-binding</keyword>
<dbReference type="InterPro" id="IPR050556">
    <property type="entry name" value="Type_II_TA_system_RNase"/>
</dbReference>
<dbReference type="InterPro" id="IPR029060">
    <property type="entry name" value="PIN-like_dom_sf"/>
</dbReference>
<evidence type="ECO:0000256" key="7">
    <source>
        <dbReference type="ARBA" id="ARBA00038093"/>
    </source>
</evidence>
<dbReference type="STRING" id="444597.BST26_00065"/>
<keyword evidence="8" id="KW-0800">Toxin</keyword>
<dbReference type="PANTHER" id="PTHR33653:SF1">
    <property type="entry name" value="RIBONUCLEASE VAPC2"/>
    <property type="match status" value="1"/>
</dbReference>
<dbReference type="OrthoDB" id="3257696at2"/>
<evidence type="ECO:0000313" key="10">
    <source>
        <dbReference type="Proteomes" id="UP000192801"/>
    </source>
</evidence>
<dbReference type="HAMAP" id="MF_00265">
    <property type="entry name" value="VapC_Nob1"/>
    <property type="match status" value="1"/>
</dbReference>
<dbReference type="InterPro" id="IPR022907">
    <property type="entry name" value="VapC_family"/>
</dbReference>
<keyword evidence="10" id="KW-1185">Reference proteome</keyword>
<dbReference type="Proteomes" id="UP000192801">
    <property type="component" value="Unassembled WGS sequence"/>
</dbReference>
<comment type="cofactor">
    <cofactor evidence="1 8">
        <name>Mg(2+)</name>
        <dbReference type="ChEBI" id="CHEBI:18420"/>
    </cofactor>
</comment>
<dbReference type="AlphaFoldDB" id="A0A1X0DNT3"/>
<evidence type="ECO:0000256" key="5">
    <source>
        <dbReference type="ARBA" id="ARBA00022801"/>
    </source>
</evidence>
<comment type="caution">
    <text evidence="9">The sequence shown here is derived from an EMBL/GenBank/DDBJ whole genome shotgun (WGS) entry which is preliminary data.</text>
</comment>
<organism evidence="9 10">
    <name type="scientific">Mycolicibacterium insubricum</name>
    <dbReference type="NCBI Taxonomy" id="444597"/>
    <lineage>
        <taxon>Bacteria</taxon>
        <taxon>Bacillati</taxon>
        <taxon>Actinomycetota</taxon>
        <taxon>Actinomycetes</taxon>
        <taxon>Mycobacteriales</taxon>
        <taxon>Mycobacteriaceae</taxon>
        <taxon>Mycolicibacterium</taxon>
    </lineage>
</organism>
<feature type="binding site" evidence="8">
    <location>
        <position position="10"/>
    </location>
    <ligand>
        <name>Mg(2+)</name>
        <dbReference type="ChEBI" id="CHEBI:18420"/>
    </ligand>
</feature>
<dbReference type="GO" id="GO:0090729">
    <property type="term" value="F:toxin activity"/>
    <property type="evidence" value="ECO:0007669"/>
    <property type="project" value="UniProtKB-KW"/>
</dbReference>
<keyword evidence="5 8" id="KW-0378">Hydrolase</keyword>
<evidence type="ECO:0000256" key="6">
    <source>
        <dbReference type="ARBA" id="ARBA00022842"/>
    </source>
</evidence>
<sequence length="133" mass="14251">MAETDSGLLDTSVVIDLDVIEPADLPDETSVSALTLAELSAGTHATDDPAERARRQDRLQQLESWVEPLAFDADCAREYGRVYAAVVAAGRQPRRRAVDLLIAATALAAGLPLYTRNADDFRGLEGLVTVVSV</sequence>
<comment type="function">
    <text evidence="8">Toxic component of a toxin-antitoxin (TA) system. An RNase.</text>
</comment>
<dbReference type="GO" id="GO:0000287">
    <property type="term" value="F:magnesium ion binding"/>
    <property type="evidence" value="ECO:0007669"/>
    <property type="project" value="UniProtKB-UniRule"/>
</dbReference>
<dbReference type="InterPro" id="IPR002716">
    <property type="entry name" value="PIN_dom"/>
</dbReference>
<feature type="binding site" evidence="8">
    <location>
        <position position="99"/>
    </location>
    <ligand>
        <name>Mg(2+)</name>
        <dbReference type="ChEBI" id="CHEBI:18420"/>
    </ligand>
</feature>
<evidence type="ECO:0000313" key="9">
    <source>
        <dbReference type="EMBL" id="ORA74025.1"/>
    </source>
</evidence>
<keyword evidence="6 8" id="KW-0460">Magnesium</keyword>
<keyword evidence="2 8" id="KW-1277">Toxin-antitoxin system</keyword>
<reference evidence="9 10" key="1">
    <citation type="submission" date="2016-12" db="EMBL/GenBank/DDBJ databases">
        <title>The new phylogeny of genus Mycobacterium.</title>
        <authorList>
            <person name="Tortoli E."/>
            <person name="Trovato A."/>
            <person name="Cirillo D.M."/>
        </authorList>
    </citation>
    <scope>NUCLEOTIDE SEQUENCE [LARGE SCALE GENOMIC DNA]</scope>
    <source>
        <strain evidence="9 10">DSM 45130</strain>
    </source>
</reference>
<keyword evidence="3 8" id="KW-0540">Nuclease</keyword>
<evidence type="ECO:0000256" key="8">
    <source>
        <dbReference type="HAMAP-Rule" id="MF_00265"/>
    </source>
</evidence>
<evidence type="ECO:0000256" key="3">
    <source>
        <dbReference type="ARBA" id="ARBA00022722"/>
    </source>
</evidence>
<accession>A0A1X0DNT3</accession>
<dbReference type="EMBL" id="MVHS01000001">
    <property type="protein sequence ID" value="ORA74025.1"/>
    <property type="molecule type" value="Genomic_DNA"/>
</dbReference>
<dbReference type="GO" id="GO:0004540">
    <property type="term" value="F:RNA nuclease activity"/>
    <property type="evidence" value="ECO:0007669"/>
    <property type="project" value="InterPro"/>
</dbReference>